<organism evidence="2 3">
    <name type="scientific">Paenibacillus peoriae</name>
    <dbReference type="NCBI Taxonomy" id="59893"/>
    <lineage>
        <taxon>Bacteria</taxon>
        <taxon>Bacillati</taxon>
        <taxon>Bacillota</taxon>
        <taxon>Bacilli</taxon>
        <taxon>Bacillales</taxon>
        <taxon>Paenibacillaceae</taxon>
        <taxon>Paenibacillus</taxon>
    </lineage>
</organism>
<feature type="domain" description="Methyltransferase" evidence="1">
    <location>
        <begin position="51"/>
        <end position="148"/>
    </location>
</feature>
<dbReference type="InterPro" id="IPR029063">
    <property type="entry name" value="SAM-dependent_MTases_sf"/>
</dbReference>
<comment type="caution">
    <text evidence="2">The sequence shown here is derived from an EMBL/GenBank/DDBJ whole genome shotgun (WGS) entry which is preliminary data.</text>
</comment>
<dbReference type="Proteomes" id="UP001266807">
    <property type="component" value="Unassembled WGS sequence"/>
</dbReference>
<dbReference type="SUPFAM" id="SSF53335">
    <property type="entry name" value="S-adenosyl-L-methionine-dependent methyltransferases"/>
    <property type="match status" value="1"/>
</dbReference>
<evidence type="ECO:0000313" key="3">
    <source>
        <dbReference type="Proteomes" id="UP001266807"/>
    </source>
</evidence>
<dbReference type="InterPro" id="IPR041698">
    <property type="entry name" value="Methyltransf_25"/>
</dbReference>
<dbReference type="Pfam" id="PF13649">
    <property type="entry name" value="Methyltransf_25"/>
    <property type="match status" value="1"/>
</dbReference>
<dbReference type="RefSeq" id="WP_049828435.1">
    <property type="nucleotide sequence ID" value="NZ_JAVDUG010000006.1"/>
</dbReference>
<gene>
    <name evidence="2" type="ORF">J2W98_004267</name>
</gene>
<dbReference type="Gene3D" id="3.40.50.150">
    <property type="entry name" value="Vaccinia Virus protein VP39"/>
    <property type="match status" value="1"/>
</dbReference>
<dbReference type="CDD" id="cd02440">
    <property type="entry name" value="AdoMet_MTases"/>
    <property type="match status" value="1"/>
</dbReference>
<name>A0ABU1QK54_9BACL</name>
<reference evidence="2 3" key="1">
    <citation type="submission" date="2023-07" db="EMBL/GenBank/DDBJ databases">
        <title>Sorghum-associated microbial communities from plants grown in Nebraska, USA.</title>
        <authorList>
            <person name="Schachtman D."/>
        </authorList>
    </citation>
    <scope>NUCLEOTIDE SEQUENCE [LARGE SCALE GENOMIC DNA]</scope>
    <source>
        <strain evidence="2 3">BE143</strain>
    </source>
</reference>
<proteinExistence type="predicted"/>
<evidence type="ECO:0000313" key="2">
    <source>
        <dbReference type="EMBL" id="MDR6779972.1"/>
    </source>
</evidence>
<dbReference type="EMBL" id="JAVDUG010000006">
    <property type="protein sequence ID" value="MDR6779972.1"/>
    <property type="molecule type" value="Genomic_DNA"/>
</dbReference>
<sequence length="196" mass="22269">MGEKQLNISECLLFLQGFLTNPQRVGSVIPSSRFLAAKIVESIPWNEVKAVAELGSGTGAITRFMKPHLTGSTRVLLFERDKKMRATLKTKYSDFACHSNACQLIKKLNQDDIGQLDCIISGLPFFNFTSEMRETLLNQIIKALKPEGIFVAYQYSLQMKKKFAEDLIIEKIEFVPFNFPPAFVYTCRKRGGNNRY</sequence>
<protein>
    <submittedName>
        <fullName evidence="2">Phospholipid N-methyltransferase</fullName>
    </submittedName>
</protein>
<evidence type="ECO:0000259" key="1">
    <source>
        <dbReference type="Pfam" id="PF13649"/>
    </source>
</evidence>
<accession>A0ABU1QK54</accession>
<keyword evidence="3" id="KW-1185">Reference proteome</keyword>